<feature type="coiled-coil region" evidence="1">
    <location>
        <begin position="246"/>
        <end position="329"/>
    </location>
</feature>
<feature type="region of interest" description="Disordered" evidence="2">
    <location>
        <begin position="693"/>
        <end position="719"/>
    </location>
</feature>
<gene>
    <name evidence="3" type="ORF">THITE_2129443</name>
</gene>
<feature type="region of interest" description="Disordered" evidence="2">
    <location>
        <begin position="749"/>
        <end position="820"/>
    </location>
</feature>
<organism evidence="3 4">
    <name type="scientific">Thermothielavioides terrestris (strain ATCC 38088 / NRRL 8126)</name>
    <name type="common">Thielavia terrestris</name>
    <dbReference type="NCBI Taxonomy" id="578455"/>
    <lineage>
        <taxon>Eukaryota</taxon>
        <taxon>Fungi</taxon>
        <taxon>Dikarya</taxon>
        <taxon>Ascomycota</taxon>
        <taxon>Pezizomycotina</taxon>
        <taxon>Sordariomycetes</taxon>
        <taxon>Sordariomycetidae</taxon>
        <taxon>Sordariales</taxon>
        <taxon>Chaetomiaceae</taxon>
        <taxon>Thermothielavioides</taxon>
        <taxon>Thermothielavioides terrestris</taxon>
    </lineage>
</organism>
<evidence type="ECO:0000313" key="3">
    <source>
        <dbReference type="EMBL" id="AEO67569.1"/>
    </source>
</evidence>
<feature type="compositionally biased region" description="Low complexity" evidence="2">
    <location>
        <begin position="18"/>
        <end position="27"/>
    </location>
</feature>
<dbReference type="RefSeq" id="XP_003653905.1">
    <property type="nucleotide sequence ID" value="XM_003653857.1"/>
</dbReference>
<feature type="region of interest" description="Disordered" evidence="2">
    <location>
        <begin position="931"/>
        <end position="956"/>
    </location>
</feature>
<dbReference type="AlphaFoldDB" id="G2R632"/>
<feature type="compositionally biased region" description="Basic and acidic residues" evidence="2">
    <location>
        <begin position="934"/>
        <end position="948"/>
    </location>
</feature>
<feature type="compositionally biased region" description="Basic residues" evidence="2">
    <location>
        <begin position="33"/>
        <end position="43"/>
    </location>
</feature>
<dbReference type="EMBL" id="CP003011">
    <property type="protein sequence ID" value="AEO67569.1"/>
    <property type="molecule type" value="Genomic_DNA"/>
</dbReference>
<feature type="compositionally biased region" description="Polar residues" evidence="2">
    <location>
        <begin position="701"/>
        <end position="719"/>
    </location>
</feature>
<keyword evidence="4" id="KW-1185">Reference proteome</keyword>
<feature type="region of interest" description="Disordered" evidence="2">
    <location>
        <begin position="486"/>
        <end position="507"/>
    </location>
</feature>
<evidence type="ECO:0000256" key="2">
    <source>
        <dbReference type="SAM" id="MobiDB-lite"/>
    </source>
</evidence>
<dbReference type="eggNOG" id="ENOG502RJ75">
    <property type="taxonomic scope" value="Eukaryota"/>
</dbReference>
<dbReference type="HOGENOM" id="CLU_308628_0_0_1"/>
<name>G2R632_THETT</name>
<dbReference type="OrthoDB" id="4586584at2759"/>
<evidence type="ECO:0000313" key="4">
    <source>
        <dbReference type="Proteomes" id="UP000008181"/>
    </source>
</evidence>
<feature type="coiled-coil region" evidence="1">
    <location>
        <begin position="639"/>
        <end position="673"/>
    </location>
</feature>
<keyword evidence="1" id="KW-0175">Coiled coil</keyword>
<dbReference type="PANTHER" id="PTHR23159:SF31">
    <property type="entry name" value="CENTROSOME-ASSOCIATED PROTEIN CEP250 ISOFORM X1"/>
    <property type="match status" value="1"/>
</dbReference>
<protein>
    <submittedName>
        <fullName evidence="3">Uncharacterized protein</fullName>
    </submittedName>
</protein>
<feature type="coiled-coil region" evidence="1">
    <location>
        <begin position="128"/>
        <end position="184"/>
    </location>
</feature>
<feature type="coiled-coil region" evidence="1">
    <location>
        <begin position="541"/>
        <end position="575"/>
    </location>
</feature>
<feature type="compositionally biased region" description="Basic and acidic residues" evidence="2">
    <location>
        <begin position="765"/>
        <end position="777"/>
    </location>
</feature>
<feature type="coiled-coil region" evidence="1">
    <location>
        <begin position="366"/>
        <end position="424"/>
    </location>
</feature>
<dbReference type="GeneID" id="11516161"/>
<evidence type="ECO:0000256" key="1">
    <source>
        <dbReference type="SAM" id="Coils"/>
    </source>
</evidence>
<feature type="compositionally biased region" description="Polar residues" evidence="2">
    <location>
        <begin position="486"/>
        <end position="497"/>
    </location>
</feature>
<feature type="compositionally biased region" description="Low complexity" evidence="2">
    <location>
        <begin position="749"/>
        <end position="764"/>
    </location>
</feature>
<dbReference type="PANTHER" id="PTHR23159">
    <property type="entry name" value="CENTROSOMAL PROTEIN 2"/>
    <property type="match status" value="1"/>
</dbReference>
<accession>G2R632</accession>
<feature type="region of interest" description="Disordered" evidence="2">
    <location>
        <begin position="187"/>
        <end position="208"/>
    </location>
</feature>
<dbReference type="Proteomes" id="UP000008181">
    <property type="component" value="Chromosome 3"/>
</dbReference>
<dbReference type="KEGG" id="ttt:THITE_2129443"/>
<proteinExistence type="predicted"/>
<feature type="coiled-coil region" evidence="1">
    <location>
        <begin position="821"/>
        <end position="869"/>
    </location>
</feature>
<reference evidence="3 4" key="1">
    <citation type="journal article" date="2011" name="Nat. Biotechnol.">
        <title>Comparative genomic analysis of the thermophilic biomass-degrading fungi Myceliophthora thermophila and Thielavia terrestris.</title>
        <authorList>
            <person name="Berka R.M."/>
            <person name="Grigoriev I.V."/>
            <person name="Otillar R."/>
            <person name="Salamov A."/>
            <person name="Grimwood J."/>
            <person name="Reid I."/>
            <person name="Ishmael N."/>
            <person name="John T."/>
            <person name="Darmond C."/>
            <person name="Moisan M.-C."/>
            <person name="Henrissat B."/>
            <person name="Coutinho P.M."/>
            <person name="Lombard V."/>
            <person name="Natvig D.O."/>
            <person name="Lindquist E."/>
            <person name="Schmutz J."/>
            <person name="Lucas S."/>
            <person name="Harris P."/>
            <person name="Powlowski J."/>
            <person name="Bellemare A."/>
            <person name="Taylor D."/>
            <person name="Butler G."/>
            <person name="de Vries R.P."/>
            <person name="Allijn I.E."/>
            <person name="van den Brink J."/>
            <person name="Ushinsky S."/>
            <person name="Storms R."/>
            <person name="Powell A.J."/>
            <person name="Paulsen I.T."/>
            <person name="Elbourne L.D.H."/>
            <person name="Baker S.E."/>
            <person name="Magnuson J."/>
            <person name="LaBoissiere S."/>
            <person name="Clutterbuck A.J."/>
            <person name="Martinez D."/>
            <person name="Wogulis M."/>
            <person name="de Leon A.L."/>
            <person name="Rey M.W."/>
            <person name="Tsang A."/>
        </authorList>
    </citation>
    <scope>NUCLEOTIDE SEQUENCE [LARGE SCALE GENOMIC DNA]</scope>
    <source>
        <strain evidence="4">ATCC 38088 / NRRL 8126</strain>
    </source>
</reference>
<sequence length="956" mass="104004">MATMVQPEDDSRETCVFAKPAQKAQSQPAPPVKRPRGRPRKPRNNTVDTAIVLSDSESEGDDAAEPQTPSEARKRALAKVESPAPAPNPKRGTPSSAVLGTPQRAASAAMWDEVAELKQQLFVERKQRMDAEAARTRMQQAMEEKEASWAADVAAQMVPLQFQIQQLTQEKRSLETACKDLEARLKAAPDEEQPAPAPASTDDPKPAAPEMAELQAQIRANKGLIASQAAYIEELSEIEEARTQDLAKANQKITFLTRTLDELGTRNEAATKAVKEHESQIQQLRHDLAAANQARLAAEQTLTATQETLAKTEDQLATTKQQLAAADEATSTQAQRIIANLQYERSSALDEMQQRIEEVKGLCVENTRLRQTVTALEKEKQQLTAASTERLDLQKQLDGYKESVAILQREKQQLEAKLTLSADKLAVFKREAERRKAAAPEPQDTEHRPSAETSQQTAAQVRALQSEVDALRQEARLHQETIANLQRENQHIKTAQRSAGGATPSEKQLRDGVAQLTRELAAKDTDVQTLRDCLAKEIVGKDKLEQAMAAQATQLQQLDTQLKHKTQQAENSQKVADKLREYLKRSTRTVSQLRTDLESSKTLIREHDAILADKERVIAVKEIEIQQRQTAAMALTGDKARLQQELVACKAQLHDLSTAISKLTAENETLQAASASKDKTVHSLREQLTTLAREKDAATTHAASTQTNLAESASNPAQHQSLTELQAENALLTEMLSTLQTDLHALRTQAAATTAATPSPTTPSADDKPTAADDTGKINEPQPPQPDHGSDRPANNPTEPVPARDTNNTIPIAPENAPSPAEGLTARLAALERNNSALKQAAATHAADAARLRDRLAAVLALVERVEGQLGVSMSVGMGMSVGISIRIGMGRSSSISLSASSSITISLSISMGIRMGISIISMAIRISKGRRTTRGEDGKEGREREQPLESGHGAR</sequence>
<feature type="region of interest" description="Disordered" evidence="2">
    <location>
        <begin position="1"/>
        <end position="106"/>
    </location>
</feature>
<feature type="region of interest" description="Disordered" evidence="2">
    <location>
        <begin position="432"/>
        <end position="456"/>
    </location>
</feature>
<dbReference type="STRING" id="578455.G2R632"/>
<feature type="compositionally biased region" description="Basic and acidic residues" evidence="2">
    <location>
        <begin position="432"/>
        <end position="450"/>
    </location>
</feature>